<dbReference type="EMBL" id="UYSL01023551">
    <property type="protein sequence ID" value="VDL82330.1"/>
    <property type="molecule type" value="Genomic_DNA"/>
</dbReference>
<accession>A0A0N4YN11</accession>
<sequence length="214" mass="24589">MHVHRFDSVAERREESEELFACLEVQKHVLGPSFVLGSPAAKVELPKIPVPKFSGKCLQWNNFWQLVDATVNSLPISDLQKFNYLLKKFNYLLLLGVEKAFLQVRIREEDQNFTRGLWVKDIGKPFASDNIAVYRVSRVTFGINACLFLLSATILYHLKNFVRNRAFVEEIATNLYVDNLFVRVQTEKEAIQKYSDLKAVFAADLHGFSAVFLE</sequence>
<keyword evidence="1" id="KW-0812">Transmembrane</keyword>
<keyword evidence="1" id="KW-0472">Membrane</keyword>
<proteinExistence type="predicted"/>
<organism evidence="4">
    <name type="scientific">Nippostrongylus brasiliensis</name>
    <name type="common">Rat hookworm</name>
    <dbReference type="NCBI Taxonomy" id="27835"/>
    <lineage>
        <taxon>Eukaryota</taxon>
        <taxon>Metazoa</taxon>
        <taxon>Ecdysozoa</taxon>
        <taxon>Nematoda</taxon>
        <taxon>Chromadorea</taxon>
        <taxon>Rhabditida</taxon>
        <taxon>Rhabditina</taxon>
        <taxon>Rhabditomorpha</taxon>
        <taxon>Strongyloidea</taxon>
        <taxon>Heligmosomidae</taxon>
        <taxon>Nippostrongylus</taxon>
    </lineage>
</organism>
<evidence type="ECO:0000256" key="1">
    <source>
        <dbReference type="SAM" id="Phobius"/>
    </source>
</evidence>
<reference evidence="2 3" key="2">
    <citation type="submission" date="2018-11" db="EMBL/GenBank/DDBJ databases">
        <authorList>
            <consortium name="Pathogen Informatics"/>
        </authorList>
    </citation>
    <scope>NUCLEOTIDE SEQUENCE [LARGE SCALE GENOMIC DNA]</scope>
</reference>
<dbReference type="AlphaFoldDB" id="A0A0N4YN11"/>
<keyword evidence="3" id="KW-1185">Reference proteome</keyword>
<protein>
    <submittedName>
        <fullName evidence="4">Reverse transcriptase domain-containing protein</fullName>
    </submittedName>
</protein>
<evidence type="ECO:0000313" key="4">
    <source>
        <dbReference type="WBParaSite" id="NBR_0001860401-mRNA-1"/>
    </source>
</evidence>
<dbReference type="WBParaSite" id="NBR_0001860401-mRNA-1">
    <property type="protein sequence ID" value="NBR_0001860401-mRNA-1"/>
    <property type="gene ID" value="NBR_0001860401"/>
</dbReference>
<evidence type="ECO:0000313" key="3">
    <source>
        <dbReference type="Proteomes" id="UP000271162"/>
    </source>
</evidence>
<gene>
    <name evidence="2" type="ORF">NBR_LOCUS18605</name>
</gene>
<feature type="transmembrane region" description="Helical" evidence="1">
    <location>
        <begin position="139"/>
        <end position="158"/>
    </location>
</feature>
<dbReference type="InterPro" id="IPR043502">
    <property type="entry name" value="DNA/RNA_pol_sf"/>
</dbReference>
<keyword evidence="1" id="KW-1133">Transmembrane helix</keyword>
<dbReference type="Proteomes" id="UP000271162">
    <property type="component" value="Unassembled WGS sequence"/>
</dbReference>
<dbReference type="STRING" id="27835.A0A0N4YN11"/>
<dbReference type="SUPFAM" id="SSF56672">
    <property type="entry name" value="DNA/RNA polymerases"/>
    <property type="match status" value="1"/>
</dbReference>
<reference evidence="4" key="1">
    <citation type="submission" date="2017-02" db="UniProtKB">
        <authorList>
            <consortium name="WormBaseParasite"/>
        </authorList>
    </citation>
    <scope>IDENTIFICATION</scope>
</reference>
<evidence type="ECO:0000313" key="2">
    <source>
        <dbReference type="EMBL" id="VDL82330.1"/>
    </source>
</evidence>
<name>A0A0N4YN11_NIPBR</name>